<protein>
    <recommendedName>
        <fullName evidence="6">Molybdopterin molybdenumtransferase</fullName>
        <ecNumber evidence="6">2.10.1.1</ecNumber>
    </recommendedName>
</protein>
<dbReference type="CDD" id="cd00887">
    <property type="entry name" value="MoeA"/>
    <property type="match status" value="1"/>
</dbReference>
<proteinExistence type="inferred from homology"/>
<comment type="function">
    <text evidence="1 6">Catalyzes the insertion of molybdate into adenylated molybdopterin with the concomitant release of AMP.</text>
</comment>
<dbReference type="SUPFAM" id="SSF63882">
    <property type="entry name" value="MoeA N-terminal region -like"/>
    <property type="match status" value="1"/>
</dbReference>
<gene>
    <name evidence="8" type="ORF">MAF45_10960</name>
</gene>
<dbReference type="PANTHER" id="PTHR10192">
    <property type="entry name" value="MOLYBDOPTERIN BIOSYNTHESIS PROTEIN"/>
    <property type="match status" value="1"/>
</dbReference>
<feature type="domain" description="MoaB/Mog" evidence="7">
    <location>
        <begin position="185"/>
        <end position="321"/>
    </location>
</feature>
<name>A0ABS9MUD3_9BURK</name>
<keyword evidence="6" id="KW-0808">Transferase</keyword>
<dbReference type="Gene3D" id="2.40.340.10">
    <property type="entry name" value="MoeA, C-terminal, domain IV"/>
    <property type="match status" value="1"/>
</dbReference>
<dbReference type="Proteomes" id="UP001297600">
    <property type="component" value="Unassembled WGS sequence"/>
</dbReference>
<dbReference type="SMART" id="SM00852">
    <property type="entry name" value="MoCF_biosynth"/>
    <property type="match status" value="1"/>
</dbReference>
<evidence type="ECO:0000256" key="2">
    <source>
        <dbReference type="ARBA" id="ARBA00005046"/>
    </source>
</evidence>
<evidence type="ECO:0000256" key="4">
    <source>
        <dbReference type="ARBA" id="ARBA00023150"/>
    </source>
</evidence>
<evidence type="ECO:0000313" key="8">
    <source>
        <dbReference type="EMBL" id="MCG5031954.1"/>
    </source>
</evidence>
<dbReference type="InterPro" id="IPR038987">
    <property type="entry name" value="MoeA-like"/>
</dbReference>
<keyword evidence="6" id="KW-0500">Molybdenum</keyword>
<dbReference type="InterPro" id="IPR005110">
    <property type="entry name" value="MoeA_linker/N"/>
</dbReference>
<keyword evidence="6" id="KW-0479">Metal-binding</keyword>
<organism evidence="8 9">
    <name type="scientific">Mesosutterella porci</name>
    <dbReference type="NCBI Taxonomy" id="2915351"/>
    <lineage>
        <taxon>Bacteria</taxon>
        <taxon>Pseudomonadati</taxon>
        <taxon>Pseudomonadota</taxon>
        <taxon>Betaproteobacteria</taxon>
        <taxon>Burkholderiales</taxon>
        <taxon>Sutterellaceae</taxon>
        <taxon>Mesosutterella</taxon>
    </lineage>
</organism>
<evidence type="ECO:0000256" key="1">
    <source>
        <dbReference type="ARBA" id="ARBA00002901"/>
    </source>
</evidence>
<comment type="pathway">
    <text evidence="2 6">Cofactor biosynthesis; molybdopterin biosynthesis.</text>
</comment>
<keyword evidence="4 6" id="KW-0501">Molybdenum cofactor biosynthesis</keyword>
<dbReference type="Gene3D" id="3.90.105.10">
    <property type="entry name" value="Molybdopterin biosynthesis moea protein, domain 2"/>
    <property type="match status" value="1"/>
</dbReference>
<dbReference type="InterPro" id="IPR036135">
    <property type="entry name" value="MoeA_linker/N_sf"/>
</dbReference>
<keyword evidence="9" id="KW-1185">Reference proteome</keyword>
<evidence type="ECO:0000313" key="9">
    <source>
        <dbReference type="Proteomes" id="UP001297600"/>
    </source>
</evidence>
<dbReference type="InterPro" id="IPR001453">
    <property type="entry name" value="MoaB/Mog_dom"/>
</dbReference>
<dbReference type="InterPro" id="IPR005111">
    <property type="entry name" value="MoeA_C_domain_IV"/>
</dbReference>
<dbReference type="EC" id="2.10.1.1" evidence="6"/>
<evidence type="ECO:0000259" key="7">
    <source>
        <dbReference type="SMART" id="SM00852"/>
    </source>
</evidence>
<dbReference type="InterPro" id="IPR036688">
    <property type="entry name" value="MoeA_C_domain_IV_sf"/>
</dbReference>
<sequence>MNPTFNRRPVSYQEARSSIQSFVRPVRETEELPIEKALSRVLSEDVVSPVNVPEANNSAMDGYAMKFSDLAADGSGTLRLAGESFAGHPFTGRLEPGECIRIMTGAEVPDCCDTVIQQELTRVDGSLVSFAAGVGRGGNVRLRGEELRRGCPAIPAGTRLTPAWIGLTATLGLRTVRVYRRPRVAILSTGDELTDPGQPLGKGRIYDANSFSIAALAQRAGAEIAMRKIVRDDPKELLQALEEAIEADVILTSGGVSVGAADFTRFVAAQKGEIFNWEVPMRPGRPMAVGVVAGRLLFCLPGNPVAAAVTFLEFARGAIRKTGGELGDADPPCLTATAEGRFKKRPGRYEMQRGIFRIDEKGRAVVKSTGMQSSAMLTSMCRGNCIVWLDKDRGAVEPGEQVLVQPFFGLLDS</sequence>
<dbReference type="EMBL" id="JAKNCT010000017">
    <property type="protein sequence ID" value="MCG5031954.1"/>
    <property type="molecule type" value="Genomic_DNA"/>
</dbReference>
<comment type="catalytic activity">
    <reaction evidence="5">
        <text>adenylyl-molybdopterin + molybdate = Mo-molybdopterin + AMP + H(+)</text>
        <dbReference type="Rhea" id="RHEA:35047"/>
        <dbReference type="ChEBI" id="CHEBI:15378"/>
        <dbReference type="ChEBI" id="CHEBI:36264"/>
        <dbReference type="ChEBI" id="CHEBI:62727"/>
        <dbReference type="ChEBI" id="CHEBI:71302"/>
        <dbReference type="ChEBI" id="CHEBI:456215"/>
        <dbReference type="EC" id="2.10.1.1"/>
    </reaction>
</comment>
<dbReference type="InterPro" id="IPR036425">
    <property type="entry name" value="MoaB/Mog-like_dom_sf"/>
</dbReference>
<dbReference type="Pfam" id="PF03454">
    <property type="entry name" value="MoeA_C"/>
    <property type="match status" value="1"/>
</dbReference>
<comment type="caution">
    <text evidence="8">The sequence shown here is derived from an EMBL/GenBank/DDBJ whole genome shotgun (WGS) entry which is preliminary data.</text>
</comment>
<dbReference type="RefSeq" id="WP_237980649.1">
    <property type="nucleotide sequence ID" value="NZ_JAKNCT010000017.1"/>
</dbReference>
<evidence type="ECO:0000256" key="5">
    <source>
        <dbReference type="ARBA" id="ARBA00047317"/>
    </source>
</evidence>
<dbReference type="PANTHER" id="PTHR10192:SF5">
    <property type="entry name" value="GEPHYRIN"/>
    <property type="match status" value="1"/>
</dbReference>
<comment type="cofactor">
    <cofactor evidence="6">
        <name>Mg(2+)</name>
        <dbReference type="ChEBI" id="CHEBI:18420"/>
    </cofactor>
</comment>
<keyword evidence="6" id="KW-0460">Magnesium</keyword>
<dbReference type="Pfam" id="PF00994">
    <property type="entry name" value="MoCF_biosynth"/>
    <property type="match status" value="1"/>
</dbReference>
<dbReference type="Gene3D" id="3.40.980.10">
    <property type="entry name" value="MoaB/Mog-like domain"/>
    <property type="match status" value="1"/>
</dbReference>
<dbReference type="Gene3D" id="2.170.190.11">
    <property type="entry name" value="Molybdopterin biosynthesis moea protein, domain 3"/>
    <property type="match status" value="1"/>
</dbReference>
<reference evidence="8 9" key="1">
    <citation type="submission" date="2022-02" db="EMBL/GenBank/DDBJ databases">
        <title>Mesosutterella porci, a novel member of the family Sutterellaceae from pig feces.</title>
        <authorList>
            <person name="Wylensek D."/>
            <person name="Clavel T."/>
        </authorList>
    </citation>
    <scope>NUCLEOTIDE SEQUENCE [LARGE SCALE GENOMIC DNA]</scope>
    <source>
        <strain evidence="9">oilRF-744-wt-GAM-9</strain>
    </source>
</reference>
<evidence type="ECO:0000256" key="3">
    <source>
        <dbReference type="ARBA" id="ARBA00010763"/>
    </source>
</evidence>
<dbReference type="SUPFAM" id="SSF63867">
    <property type="entry name" value="MoeA C-terminal domain-like"/>
    <property type="match status" value="1"/>
</dbReference>
<dbReference type="NCBIfam" id="NF045515">
    <property type="entry name" value="Glp_gephyrin"/>
    <property type="match status" value="1"/>
</dbReference>
<dbReference type="NCBIfam" id="TIGR00177">
    <property type="entry name" value="molyb_syn"/>
    <property type="match status" value="1"/>
</dbReference>
<dbReference type="Pfam" id="PF03453">
    <property type="entry name" value="MoeA_N"/>
    <property type="match status" value="1"/>
</dbReference>
<dbReference type="SUPFAM" id="SSF53218">
    <property type="entry name" value="Molybdenum cofactor biosynthesis proteins"/>
    <property type="match status" value="1"/>
</dbReference>
<comment type="similarity">
    <text evidence="3 6">Belongs to the MoeA family.</text>
</comment>
<evidence type="ECO:0000256" key="6">
    <source>
        <dbReference type="RuleBase" id="RU365090"/>
    </source>
</evidence>
<accession>A0ABS9MUD3</accession>